<gene>
    <name evidence="2" type="ORF">LTRI10_LOCUS3217</name>
</gene>
<dbReference type="PANTHER" id="PTHR34222">
    <property type="entry name" value="GAG_PRE-INTEGRS DOMAIN-CONTAINING PROTEIN"/>
    <property type="match status" value="1"/>
</dbReference>
<dbReference type="AlphaFoldDB" id="A0AAV2CFY5"/>
<feature type="region of interest" description="Disordered" evidence="1">
    <location>
        <begin position="240"/>
        <end position="271"/>
    </location>
</feature>
<sequence>MVLVIDDKNKIPQPNDDYPRLEPWNDNNKLLLSWIQRSVNPTIVESILYMTTTIGAWTELREQFSQGDSLLIADLQEAIFNLNQGTMSVSQHYSKQRALRDQLANYRFIPDCDCGINCHCVLASLRRDYMNDKVIRFLRNLNDRFNGPRSTILLLDPLPPINKVFAMMVQHKRENGLFPKPQPNPNLASKSMAFFTKTADQHLGIQGAGQGFKKPICTFYGYTIHIEDIFYKENVYPPSYQSKKKQQNPRQASIVSTNISSSSNGPVVINQ</sequence>
<organism evidence="2 3">
    <name type="scientific">Linum trigynum</name>
    <dbReference type="NCBI Taxonomy" id="586398"/>
    <lineage>
        <taxon>Eukaryota</taxon>
        <taxon>Viridiplantae</taxon>
        <taxon>Streptophyta</taxon>
        <taxon>Embryophyta</taxon>
        <taxon>Tracheophyta</taxon>
        <taxon>Spermatophyta</taxon>
        <taxon>Magnoliopsida</taxon>
        <taxon>eudicotyledons</taxon>
        <taxon>Gunneridae</taxon>
        <taxon>Pentapetalae</taxon>
        <taxon>rosids</taxon>
        <taxon>fabids</taxon>
        <taxon>Malpighiales</taxon>
        <taxon>Linaceae</taxon>
        <taxon>Linum</taxon>
    </lineage>
</organism>
<dbReference type="Proteomes" id="UP001497516">
    <property type="component" value="Chromosome 1"/>
</dbReference>
<evidence type="ECO:0000256" key="1">
    <source>
        <dbReference type="SAM" id="MobiDB-lite"/>
    </source>
</evidence>
<dbReference type="PANTHER" id="PTHR34222:SF99">
    <property type="entry name" value="PROTEIN, PUTATIVE-RELATED"/>
    <property type="match status" value="1"/>
</dbReference>
<protein>
    <submittedName>
        <fullName evidence="2">Uncharacterized protein</fullName>
    </submittedName>
</protein>
<evidence type="ECO:0000313" key="3">
    <source>
        <dbReference type="Proteomes" id="UP001497516"/>
    </source>
</evidence>
<feature type="compositionally biased region" description="Low complexity" evidence="1">
    <location>
        <begin position="253"/>
        <end position="264"/>
    </location>
</feature>
<evidence type="ECO:0000313" key="2">
    <source>
        <dbReference type="EMBL" id="CAL1355452.1"/>
    </source>
</evidence>
<name>A0AAV2CFY5_9ROSI</name>
<proteinExistence type="predicted"/>
<keyword evidence="3" id="KW-1185">Reference proteome</keyword>
<accession>A0AAV2CFY5</accession>
<reference evidence="2 3" key="1">
    <citation type="submission" date="2024-04" db="EMBL/GenBank/DDBJ databases">
        <authorList>
            <person name="Fracassetti M."/>
        </authorList>
    </citation>
    <scope>NUCLEOTIDE SEQUENCE [LARGE SCALE GENOMIC DNA]</scope>
</reference>
<dbReference type="EMBL" id="OZ034813">
    <property type="protein sequence ID" value="CAL1355452.1"/>
    <property type="molecule type" value="Genomic_DNA"/>
</dbReference>